<dbReference type="Pfam" id="PF07362">
    <property type="entry name" value="CcdA"/>
    <property type="match status" value="1"/>
</dbReference>
<reference evidence="2 3" key="1">
    <citation type="submission" date="2017-04" db="EMBL/GenBank/DDBJ databases">
        <authorList>
            <person name="Afonso C.L."/>
            <person name="Miller P.J."/>
            <person name="Scott M.A."/>
            <person name="Spackman E."/>
            <person name="Goraichik I."/>
            <person name="Dimitrov K.M."/>
            <person name="Suarez D.L."/>
            <person name="Swayne D.E."/>
        </authorList>
    </citation>
    <scope>NUCLEOTIDE SEQUENCE [LARGE SCALE GENOMIC DNA]</scope>
    <source>
        <strain evidence="2 3">B5P</strain>
    </source>
</reference>
<evidence type="ECO:0000313" key="2">
    <source>
        <dbReference type="EMBL" id="SMH57333.1"/>
    </source>
</evidence>
<organism evidence="2 3">
    <name type="scientific">Mesorhizobium australicum</name>
    <dbReference type="NCBI Taxonomy" id="536018"/>
    <lineage>
        <taxon>Bacteria</taxon>
        <taxon>Pseudomonadati</taxon>
        <taxon>Pseudomonadota</taxon>
        <taxon>Alphaproteobacteria</taxon>
        <taxon>Hyphomicrobiales</taxon>
        <taxon>Phyllobacteriaceae</taxon>
        <taxon>Mesorhizobium</taxon>
    </lineage>
</organism>
<dbReference type="EMBL" id="FXBL01000004">
    <property type="protein sequence ID" value="SMH57333.1"/>
    <property type="molecule type" value="Genomic_DNA"/>
</dbReference>
<gene>
    <name evidence="2" type="ORF">SAMN02982922_5756</name>
</gene>
<dbReference type="Proteomes" id="UP000193083">
    <property type="component" value="Unassembled WGS sequence"/>
</dbReference>
<dbReference type="AlphaFoldDB" id="A0A1X7Q0K4"/>
<sequence length="81" mass="9223">MLTKAPKPQRKATNLSLDQRLIAEAKELGLNVSKIAEEGLAKAVAARKSELWLEENREAIEEHNRYFAEHGLPFSEFRGFE</sequence>
<dbReference type="RefSeq" id="WP_085467905.1">
    <property type="nucleotide sequence ID" value="NZ_FXBL01000004.1"/>
</dbReference>
<name>A0A1X7Q0K4_9HYPH</name>
<evidence type="ECO:0000313" key="3">
    <source>
        <dbReference type="Proteomes" id="UP000193083"/>
    </source>
</evidence>
<dbReference type="OrthoDB" id="7191115at2"/>
<keyword evidence="3" id="KW-1185">Reference proteome</keyword>
<accession>A0A1X7Q0K4</accession>
<keyword evidence="1" id="KW-1277">Toxin-antitoxin system</keyword>
<protein>
    <submittedName>
        <fullName evidence="2">Antitoxin CcdA</fullName>
    </submittedName>
</protein>
<dbReference type="InterPro" id="IPR009956">
    <property type="entry name" value="Post-segregation_anti-tox_CcdA"/>
</dbReference>
<evidence type="ECO:0000256" key="1">
    <source>
        <dbReference type="ARBA" id="ARBA00022649"/>
    </source>
</evidence>
<proteinExistence type="predicted"/>